<gene>
    <name evidence="1" type="ORF">FIV36_30640</name>
</gene>
<evidence type="ECO:0000313" key="2">
    <source>
        <dbReference type="Proteomes" id="UP000317951"/>
    </source>
</evidence>
<dbReference type="OrthoDB" id="6372288at2"/>
<protein>
    <submittedName>
        <fullName evidence="1">Helix-turn-helix domain-containing protein</fullName>
    </submittedName>
</protein>
<dbReference type="EMBL" id="VFET01000056">
    <property type="protein sequence ID" value="TWR96594.1"/>
    <property type="molecule type" value="Genomic_DNA"/>
</dbReference>
<name>A0A5C5PZP3_9PSED</name>
<evidence type="ECO:0000313" key="1">
    <source>
        <dbReference type="EMBL" id="TWR96594.1"/>
    </source>
</evidence>
<dbReference type="AlphaFoldDB" id="A0A5C5PZP3"/>
<dbReference type="RefSeq" id="WP_010568092.1">
    <property type="nucleotide sequence ID" value="NZ_LT629689.1"/>
</dbReference>
<dbReference type="GeneID" id="78552180"/>
<dbReference type="SUPFAM" id="SSF47413">
    <property type="entry name" value="lambda repressor-like DNA-binding domains"/>
    <property type="match status" value="1"/>
</dbReference>
<reference evidence="1 2" key="1">
    <citation type="submission" date="2019-06" db="EMBL/GenBank/DDBJ databases">
        <title>Pseudomonas bimorpha sp. nov. isolated from bovine raw milk and skim milk concentrate.</title>
        <authorList>
            <person name="Hofmann K."/>
            <person name="Huptas C."/>
            <person name="Doll E."/>
            <person name="Scherer S."/>
            <person name="Wenning M."/>
        </authorList>
    </citation>
    <scope>NUCLEOTIDE SEQUENCE [LARGE SCALE GENOMIC DNA]</scope>
    <source>
        <strain evidence="1 2">DSM 17835</strain>
    </source>
</reference>
<dbReference type="Proteomes" id="UP000317951">
    <property type="component" value="Unassembled WGS sequence"/>
</dbReference>
<dbReference type="GO" id="GO:0003677">
    <property type="term" value="F:DNA binding"/>
    <property type="evidence" value="ECO:0007669"/>
    <property type="project" value="InterPro"/>
</dbReference>
<comment type="caution">
    <text evidence="1">The sequence shown here is derived from an EMBL/GenBank/DDBJ whole genome shotgun (WGS) entry which is preliminary data.</text>
</comment>
<proteinExistence type="predicted"/>
<accession>A0A5C5PZP3</accession>
<organism evidence="1 2">
    <name type="scientific">Pseudomonas extremaustralis</name>
    <dbReference type="NCBI Taxonomy" id="359110"/>
    <lineage>
        <taxon>Bacteria</taxon>
        <taxon>Pseudomonadati</taxon>
        <taxon>Pseudomonadota</taxon>
        <taxon>Gammaproteobacteria</taxon>
        <taxon>Pseudomonadales</taxon>
        <taxon>Pseudomonadaceae</taxon>
        <taxon>Pseudomonas</taxon>
    </lineage>
</organism>
<dbReference type="InterPro" id="IPR031856">
    <property type="entry name" value="YdaS_toxin-like"/>
</dbReference>
<sequence length="70" mass="7452">MKPTPLERAILAAGSGKALAELLGVTPMAVSYWKVRGVPARQALPIEKATGISRHELRPDLYPVESLSAA</sequence>
<dbReference type="InterPro" id="IPR010982">
    <property type="entry name" value="Lambda_DNA-bd_dom_sf"/>
</dbReference>
<dbReference type="Gene3D" id="1.10.260.40">
    <property type="entry name" value="lambda repressor-like DNA-binding domains"/>
    <property type="match status" value="1"/>
</dbReference>
<dbReference type="Pfam" id="PF15943">
    <property type="entry name" value="YdaS_toxin"/>
    <property type="match status" value="1"/>
</dbReference>